<accession>A0A2N6D193</accession>
<dbReference type="Pfam" id="PF02566">
    <property type="entry name" value="OsmC"/>
    <property type="match status" value="1"/>
</dbReference>
<evidence type="ECO:0000313" key="1">
    <source>
        <dbReference type="EMBL" id="PLX63455.1"/>
    </source>
</evidence>
<gene>
    <name evidence="1" type="ORF">C0630_00675</name>
</gene>
<name>A0A2N6D193_9GAMM</name>
<dbReference type="SUPFAM" id="SSF82784">
    <property type="entry name" value="OsmC-like"/>
    <property type="match status" value="1"/>
</dbReference>
<dbReference type="PANTHER" id="PTHR35368:SF1">
    <property type="entry name" value="HYDROPEROXIDE REDUCTASE"/>
    <property type="match status" value="1"/>
</dbReference>
<comment type="caution">
    <text evidence="1">The sequence shown here is derived from an EMBL/GenBank/DDBJ whole genome shotgun (WGS) entry which is preliminary data.</text>
</comment>
<dbReference type="InterPro" id="IPR015946">
    <property type="entry name" value="KH_dom-like_a/b"/>
</dbReference>
<reference evidence="1 2" key="1">
    <citation type="submission" date="2017-11" db="EMBL/GenBank/DDBJ databases">
        <title>Genome-resolved metagenomics identifies genetic mobility, metabolic interactions, and unexpected diversity in perchlorate-reducing communities.</title>
        <authorList>
            <person name="Barnum T.P."/>
            <person name="Figueroa I.A."/>
            <person name="Carlstrom C.I."/>
            <person name="Lucas L.N."/>
            <person name="Engelbrektson A.L."/>
            <person name="Coates J.D."/>
        </authorList>
    </citation>
    <scope>NUCLEOTIDE SEQUENCE [LARGE SCALE GENOMIC DNA]</scope>
    <source>
        <strain evidence="1">BM301</strain>
    </source>
</reference>
<dbReference type="InterPro" id="IPR003718">
    <property type="entry name" value="OsmC/Ohr_fam"/>
</dbReference>
<protein>
    <recommendedName>
        <fullName evidence="3">OsmC family protein</fullName>
    </recommendedName>
</protein>
<dbReference type="Proteomes" id="UP000235015">
    <property type="component" value="Unassembled WGS sequence"/>
</dbReference>
<sequence length="188" mass="20778">MTHTAKNLDHLVNGVDTQRIVELATNMSRDENYGKFRFRAKNEWINCSRSRTVIKSFYAGNSEQAERIQVLTVNADQPVFLAGQNTAPNAVEHYLNALVSCLNTTVVAHASVQGIPIESLDISAEGEMDARGFFGVSEDVSRGYQKVNVDIRAKTPADEATIGKLISFSPVYEMVSRAIPVEIKMTIQ</sequence>
<organism evidence="1 2">
    <name type="scientific">Sedimenticola selenatireducens</name>
    <dbReference type="NCBI Taxonomy" id="191960"/>
    <lineage>
        <taxon>Bacteria</taxon>
        <taxon>Pseudomonadati</taxon>
        <taxon>Pseudomonadota</taxon>
        <taxon>Gammaproteobacteria</taxon>
        <taxon>Chromatiales</taxon>
        <taxon>Sedimenticolaceae</taxon>
        <taxon>Sedimenticola</taxon>
    </lineage>
</organism>
<evidence type="ECO:0000313" key="2">
    <source>
        <dbReference type="Proteomes" id="UP000235015"/>
    </source>
</evidence>
<dbReference type="AlphaFoldDB" id="A0A2N6D193"/>
<dbReference type="EMBL" id="PKUN01000001">
    <property type="protein sequence ID" value="PLX63455.1"/>
    <property type="molecule type" value="Genomic_DNA"/>
</dbReference>
<evidence type="ECO:0008006" key="3">
    <source>
        <dbReference type="Google" id="ProtNLM"/>
    </source>
</evidence>
<dbReference type="InterPro" id="IPR052924">
    <property type="entry name" value="OsmC/Ohr_hydroprdx_reductase"/>
</dbReference>
<proteinExistence type="predicted"/>
<dbReference type="Gene3D" id="3.30.300.20">
    <property type="match status" value="1"/>
</dbReference>
<dbReference type="InterPro" id="IPR036102">
    <property type="entry name" value="OsmC/Ohrsf"/>
</dbReference>
<dbReference type="STRING" id="1111735.GCA_000428045_03252"/>
<dbReference type="PANTHER" id="PTHR35368">
    <property type="entry name" value="HYDROPEROXIDE REDUCTASE"/>
    <property type="match status" value="1"/>
</dbReference>
<dbReference type="RefSeq" id="WP_273437234.1">
    <property type="nucleotide sequence ID" value="NZ_PKUN01000001.1"/>
</dbReference>